<sequence>MAITVNTKSFKSFRLQADSNQLNGPGAVAGAKDEIILRRKFPVATPSFRGVSRPGVKHTRTLTTDLGAKVPMVIDVAGSVPVGASGSDVLVVLADAAAFLASTEAQELFTQLDINVA</sequence>
<gene>
    <name evidence="1" type="primary">SRR7976299_15_2</name>
</gene>
<evidence type="ECO:0000313" key="2">
    <source>
        <dbReference type="Proteomes" id="UP000676543"/>
    </source>
</evidence>
<dbReference type="KEGG" id="vg:80399255"/>
<reference evidence="1" key="1">
    <citation type="submission" date="2020-09" db="EMBL/GenBank/DDBJ databases">
        <title>Leviviricetes taxonomy.</title>
        <authorList>
            <person name="Stockdale S.R."/>
            <person name="Callanan J."/>
            <person name="Adriaenssens E.M."/>
            <person name="Kuhn J.H."/>
            <person name="Rumnieks J."/>
            <person name="Shkoporov A."/>
            <person name="Draper L.A."/>
            <person name="Ross P."/>
            <person name="Hill C."/>
        </authorList>
    </citation>
    <scope>NUCLEOTIDE SEQUENCE</scope>
</reference>
<accession>A0A8S5L5H2</accession>
<proteinExistence type="predicted"/>
<keyword evidence="1" id="KW-0167">Capsid protein</keyword>
<dbReference type="GO" id="GO:0019028">
    <property type="term" value="C:viral capsid"/>
    <property type="evidence" value="ECO:0007669"/>
    <property type="project" value="UniProtKB-KW"/>
</dbReference>
<evidence type="ECO:0000313" key="1">
    <source>
        <dbReference type="EMBL" id="DAD52653.1"/>
    </source>
</evidence>
<dbReference type="RefSeq" id="YP_010770059.1">
    <property type="nucleotide sequence ID" value="NC_074150.1"/>
</dbReference>
<name>A0A8S5L5H2_9VIRU</name>
<organism evidence="1 2">
    <name type="scientific">ssRNA phage SRR7976299_15</name>
    <dbReference type="NCBI Taxonomy" id="2786637"/>
    <lineage>
        <taxon>Viruses</taxon>
        <taxon>Riboviria</taxon>
        <taxon>Orthornavirae</taxon>
        <taxon>Lenarviricota</taxon>
        <taxon>Leviviricetes</taxon>
        <taxon>Norzivirales</taxon>
        <taxon>Solspiviridae</taxon>
        <taxon>Etdyvivirus</taxon>
        <taxon>Etdyvivirus caenicola</taxon>
    </lineage>
</organism>
<dbReference type="EMBL" id="BK014167">
    <property type="protein sequence ID" value="DAD52653.1"/>
    <property type="molecule type" value="Genomic_RNA"/>
</dbReference>
<dbReference type="Proteomes" id="UP000676543">
    <property type="component" value="Segment"/>
</dbReference>
<keyword evidence="1" id="KW-0946">Virion</keyword>
<protein>
    <submittedName>
        <fullName evidence="1">Coat protein</fullName>
    </submittedName>
</protein>
<dbReference type="GeneID" id="80399255"/>
<keyword evidence="2" id="KW-1185">Reference proteome</keyword>